<evidence type="ECO:0000256" key="3">
    <source>
        <dbReference type="ARBA" id="ARBA00023274"/>
    </source>
</evidence>
<dbReference type="EMBL" id="CP003680">
    <property type="protein sequence ID" value="AFP65224.1"/>
    <property type="molecule type" value="Genomic_DNA"/>
</dbReference>
<gene>
    <name evidence="6" type="primary">rps6</name>
    <name evidence="6" type="ORF">CMESO_21</name>
</gene>
<comment type="similarity">
    <text evidence="1 4">Belongs to the eukaryotic ribosomal protein eS6 family.</text>
</comment>
<protein>
    <recommendedName>
        <fullName evidence="4">40S ribosomal protein S6</fullName>
    </recommendedName>
</protein>
<dbReference type="InterPro" id="IPR001377">
    <property type="entry name" value="Ribosomal_eS6"/>
</dbReference>
<evidence type="ECO:0000256" key="5">
    <source>
        <dbReference type="SAM" id="Coils"/>
    </source>
</evidence>
<dbReference type="SMART" id="SM01405">
    <property type="entry name" value="Ribosomal_S6e"/>
    <property type="match status" value="1"/>
</dbReference>
<dbReference type="Gene3D" id="1.20.5.2650">
    <property type="match status" value="1"/>
</dbReference>
<dbReference type="GO" id="GO:1990904">
    <property type="term" value="C:ribonucleoprotein complex"/>
    <property type="evidence" value="ECO:0007669"/>
    <property type="project" value="UniProtKB-KW"/>
</dbReference>
<keyword evidence="5" id="KW-0175">Coiled coil</keyword>
<evidence type="ECO:0000256" key="4">
    <source>
        <dbReference type="PIRNR" id="PIRNR002129"/>
    </source>
</evidence>
<dbReference type="PROSITE" id="PS00578">
    <property type="entry name" value="RIBOSOMAL_S6E"/>
    <property type="match status" value="1"/>
</dbReference>
<dbReference type="PIRSF" id="PIRSF002129">
    <property type="entry name" value="Ribosom_S6_euk"/>
    <property type="match status" value="1"/>
</dbReference>
<dbReference type="InterPro" id="IPR014401">
    <property type="entry name" value="Ribosomal_eS6-like"/>
</dbReference>
<name>J7G2I9_9CRYP</name>
<evidence type="ECO:0000313" key="7">
    <source>
        <dbReference type="Proteomes" id="UP000243348"/>
    </source>
</evidence>
<dbReference type="InterPro" id="IPR018282">
    <property type="entry name" value="Ribosomal_eS6_CS"/>
</dbReference>
<dbReference type="GO" id="GO:0006412">
    <property type="term" value="P:translation"/>
    <property type="evidence" value="ECO:0007669"/>
    <property type="project" value="InterPro"/>
</dbReference>
<sequence>MKINISNPKNGCQKVIDIENENDLRIFYEKKISNIINISSLGQEWSGYIVKITGGQDKQGFPMVQGVVVNKRVKLLLSKGMTGCRGFGMKDGERSKKSVRGCYVSPEIAVLNLKIVKEGNEILGLTDLEKIRRFGPKRSSKIRKLFRLSKKEDLRKYVIEKNKIGNSGQKKQPKIQRLITPISLQRKRNRLLTKKKQMEKAKKELRDYTKILLKN</sequence>
<accession>J7G2I9</accession>
<evidence type="ECO:0000256" key="2">
    <source>
        <dbReference type="ARBA" id="ARBA00022980"/>
    </source>
</evidence>
<dbReference type="AlphaFoldDB" id="J7G2I9"/>
<evidence type="ECO:0000313" key="6">
    <source>
        <dbReference type="EMBL" id="AFP65224.1"/>
    </source>
</evidence>
<dbReference type="GO" id="GO:0005840">
    <property type="term" value="C:ribosome"/>
    <property type="evidence" value="ECO:0007669"/>
    <property type="project" value="UniProtKB-KW"/>
</dbReference>
<keyword evidence="2 4" id="KW-0689">Ribosomal protein</keyword>
<geneLocation type="nucleomorph" evidence="6"/>
<organism evidence="6 7">
    <name type="scientific">Chroomonas mesostigmatica CCMP1168</name>
    <dbReference type="NCBI Taxonomy" id="1195612"/>
    <lineage>
        <taxon>Eukaryota</taxon>
        <taxon>Cryptophyceae</taxon>
        <taxon>Pyrenomonadales</taxon>
        <taxon>Chroomonadaceae</taxon>
        <taxon>Chroomonas</taxon>
    </lineage>
</organism>
<dbReference type="Proteomes" id="UP000243348">
    <property type="component" value="Nucleomorph 1"/>
</dbReference>
<keyword evidence="6" id="KW-0542">Nucleomorph</keyword>
<proteinExistence type="inferred from homology"/>
<feature type="coiled-coil region" evidence="5">
    <location>
        <begin position="184"/>
        <end position="211"/>
    </location>
</feature>
<evidence type="ECO:0000256" key="1">
    <source>
        <dbReference type="ARBA" id="ARBA00009312"/>
    </source>
</evidence>
<keyword evidence="3 4" id="KW-0687">Ribonucleoprotein</keyword>
<dbReference type="GO" id="GO:0003735">
    <property type="term" value="F:structural constituent of ribosome"/>
    <property type="evidence" value="ECO:0007669"/>
    <property type="project" value="InterPro"/>
</dbReference>
<dbReference type="Pfam" id="PF01092">
    <property type="entry name" value="Ribosomal_S6e"/>
    <property type="match status" value="1"/>
</dbReference>
<dbReference type="PANTHER" id="PTHR11502">
    <property type="entry name" value="40S RIBOSOMAL PROTEIN S6"/>
    <property type="match status" value="1"/>
</dbReference>
<reference evidence="6 7" key="1">
    <citation type="journal article" date="2012" name="Genome Biol. Evol.">
        <title>Nucleomorph genome sequence of the cryptophyte alga Chroomonas mesostigmatica CCMP1168 reveals lineage-specific gene loss and genome complexity.</title>
        <authorList>
            <person name="Moore C.E."/>
            <person name="Curtis B."/>
            <person name="Mills T."/>
            <person name="Tanifuji G."/>
            <person name="Archibald J.M."/>
        </authorList>
    </citation>
    <scope>NUCLEOTIDE SEQUENCE [LARGE SCALE GENOMIC DNA]</scope>
    <source>
        <strain evidence="6 7">CCMP1168</strain>
    </source>
</reference>